<dbReference type="Proteomes" id="UP000283841">
    <property type="component" value="Unassembled WGS sequence"/>
</dbReference>
<keyword evidence="1" id="KW-0694">RNA-binding</keyword>
<dbReference type="Gene3D" id="3.40.50.800">
    <property type="entry name" value="Anticodon-binding domain"/>
    <property type="match status" value="1"/>
</dbReference>
<feature type="domain" description="RRM" evidence="3">
    <location>
        <begin position="427"/>
        <end position="498"/>
    </location>
</feature>
<dbReference type="InterPro" id="IPR034167">
    <property type="entry name" value="Nab3_RRM"/>
</dbReference>
<feature type="compositionally biased region" description="Pro residues" evidence="2">
    <location>
        <begin position="269"/>
        <end position="279"/>
    </location>
</feature>
<dbReference type="AlphaFoldDB" id="A0A443I064"/>
<dbReference type="InterPro" id="IPR000504">
    <property type="entry name" value="RRM_dom"/>
</dbReference>
<evidence type="ECO:0000259" key="3">
    <source>
        <dbReference type="PROSITE" id="PS50102"/>
    </source>
</evidence>
<keyword evidence="5" id="KW-1185">Reference proteome</keyword>
<feature type="compositionally biased region" description="Low complexity" evidence="2">
    <location>
        <begin position="310"/>
        <end position="345"/>
    </location>
</feature>
<dbReference type="InterPro" id="IPR035979">
    <property type="entry name" value="RBD_domain_sf"/>
</dbReference>
<dbReference type="SUPFAM" id="SSF54928">
    <property type="entry name" value="RNA-binding domain, RBD"/>
    <property type="match status" value="1"/>
</dbReference>
<dbReference type="STRING" id="264951.A0A443I064"/>
<accession>A0A443I064</accession>
<feature type="compositionally biased region" description="Low complexity" evidence="2">
    <location>
        <begin position="354"/>
        <end position="366"/>
    </location>
</feature>
<dbReference type="GeneID" id="39601844"/>
<dbReference type="InterPro" id="IPR012677">
    <property type="entry name" value="Nucleotide-bd_a/b_plait_sf"/>
</dbReference>
<dbReference type="RefSeq" id="XP_028487100.1">
    <property type="nucleotide sequence ID" value="XM_028632567.1"/>
</dbReference>
<protein>
    <submittedName>
        <fullName evidence="4">Putative arginine/serine-rich splicing factor</fullName>
    </submittedName>
</protein>
<feature type="region of interest" description="Disordered" evidence="2">
    <location>
        <begin position="1"/>
        <end position="400"/>
    </location>
</feature>
<dbReference type="Pfam" id="PF00076">
    <property type="entry name" value="RRM_1"/>
    <property type="match status" value="1"/>
</dbReference>
<dbReference type="SUPFAM" id="SSF52954">
    <property type="entry name" value="Class II aaRS ABD-related"/>
    <property type="match status" value="1"/>
</dbReference>
<feature type="compositionally biased region" description="Basic and acidic residues" evidence="2">
    <location>
        <begin position="577"/>
        <end position="595"/>
    </location>
</feature>
<dbReference type="InterPro" id="IPR052600">
    <property type="entry name" value="Nuc_rcpt_coact/corep"/>
</dbReference>
<evidence type="ECO:0000313" key="5">
    <source>
        <dbReference type="Proteomes" id="UP000283841"/>
    </source>
</evidence>
<feature type="compositionally biased region" description="Polar residues" evidence="2">
    <location>
        <begin position="226"/>
        <end position="236"/>
    </location>
</feature>
<dbReference type="PANTHER" id="PTHR23295:SF6">
    <property type="entry name" value="NEOSIN, ISOFORM A"/>
    <property type="match status" value="1"/>
</dbReference>
<name>A0A443I064_BYSSP</name>
<dbReference type="SMART" id="SM00360">
    <property type="entry name" value="RRM"/>
    <property type="match status" value="1"/>
</dbReference>
<dbReference type="GO" id="GO:0003723">
    <property type="term" value="F:RNA binding"/>
    <property type="evidence" value="ECO:0007669"/>
    <property type="project" value="UniProtKB-UniRule"/>
</dbReference>
<dbReference type="Gene3D" id="3.30.70.330">
    <property type="match status" value="1"/>
</dbReference>
<feature type="region of interest" description="Disordered" evidence="2">
    <location>
        <begin position="495"/>
        <end position="633"/>
    </location>
</feature>
<dbReference type="VEuPathDB" id="FungiDB:C8Q69DRAFT_504122"/>
<feature type="compositionally biased region" description="Basic and acidic residues" evidence="2">
    <location>
        <begin position="552"/>
        <end position="567"/>
    </location>
</feature>
<comment type="caution">
    <text evidence="4">The sequence shown here is derived from an EMBL/GenBank/DDBJ whole genome shotgun (WGS) entry which is preliminary data.</text>
</comment>
<feature type="compositionally biased region" description="Pro residues" evidence="2">
    <location>
        <begin position="168"/>
        <end position="180"/>
    </location>
</feature>
<reference evidence="4 5" key="1">
    <citation type="journal article" date="2018" name="Front. Microbiol.">
        <title>Genomic and genetic insights into a cosmopolitan fungus, Paecilomyces variotii (Eurotiales).</title>
        <authorList>
            <person name="Urquhart A.S."/>
            <person name="Mondo S.J."/>
            <person name="Makela M.R."/>
            <person name="Hane J.K."/>
            <person name="Wiebenga A."/>
            <person name="He G."/>
            <person name="Mihaltcheva S."/>
            <person name="Pangilinan J."/>
            <person name="Lipzen A."/>
            <person name="Barry K."/>
            <person name="de Vries R.P."/>
            <person name="Grigoriev I.V."/>
            <person name="Idnurm A."/>
        </authorList>
    </citation>
    <scope>NUCLEOTIDE SEQUENCE [LARGE SCALE GENOMIC DNA]</scope>
    <source>
        <strain evidence="4 5">CBS 101075</strain>
    </source>
</reference>
<evidence type="ECO:0000256" key="2">
    <source>
        <dbReference type="SAM" id="MobiDB-lite"/>
    </source>
</evidence>
<feature type="compositionally biased region" description="Polar residues" evidence="2">
    <location>
        <begin position="89"/>
        <end position="128"/>
    </location>
</feature>
<sequence length="918" mass="99612">MTSSPPDEAIHFRGKTLTPESPRPLHVPEPANIPVLQNMMDPVFNDTSTYEKSQSAQESIPTYNENPAQGTWPGYVSGGNTQGAGPAQGQETGSFHFDSQQVDGSMNRNETNLSTDKNALPSHRSSPTVVEVSTARPNPANPSLTAVPSDPTALLENAISEGSSSQRPPAPDSAPAPPQDKPIATALDAPGPDSQQPPPSQDGLETEQRRDVAPNAAEDGIDFQNLLDNLSPSASTAPAGLTVTATASSPAEDPTLPQTATDRSLPTPLGLPPRPPPQEKPFIHPNYTPTDDIRSYHQFPPQTSSTSTAYGSQQGSYPASGPSPAVVAPVAPVAPGAPGTSSGASDLPPPPVPTFQQSQPSTVSPQQSPPSNQPSQKAVRVDRHTGKPQPEDEAPWGPEVQKKYDEFLHDERVYVTEGLWDRFPPGSRLFVGNLPTERVTKRDLFHLFHKYGKLAQISIKQAYGFIQFLDANACYEALQAEQGGIVRGRKIHLEISKPQRNTRQGPPPAESSRAPPSRRSRSPDFNRSGPPGRGSGDRYDRAYDSGRVPFSDFRDEHRPRRRDDYRPPRSPSPRGYRSREGYRSRDRTPDRYDRRERRRSRSPYGRERRYRSPSPRARGGYDSDSDLPIPRRAPRDVPDVQIIVLDDVDRNFIFRIEGAFQSRGLRVDVMAPSSRISISAIVHRQMVEGVLAVVKVARNHQYSGKIPLQVFDRTGGPDNVRFNEYTDLDLNVAAEVVVRAQTMQRGGVPNPTAPAPFPPNPAFATAAQFPALQAQQAALPALSNPGNIASLISTLDGPTLQSLLGALQQQQRPAAVQSVQQPFPAAPAVNQADLASLLNQATRQQNPVPALQVPPQRPLPGQSFGLPIQNPPVVPDPNLMSLLAKGLGGQQPQPQPQNPAAIGPQVQNIVNQLTKWKQ</sequence>
<organism evidence="4 5">
    <name type="scientific">Byssochlamys spectabilis</name>
    <name type="common">Paecilomyces variotii</name>
    <dbReference type="NCBI Taxonomy" id="264951"/>
    <lineage>
        <taxon>Eukaryota</taxon>
        <taxon>Fungi</taxon>
        <taxon>Dikarya</taxon>
        <taxon>Ascomycota</taxon>
        <taxon>Pezizomycotina</taxon>
        <taxon>Eurotiomycetes</taxon>
        <taxon>Eurotiomycetidae</taxon>
        <taxon>Eurotiales</taxon>
        <taxon>Thermoascaceae</taxon>
        <taxon>Paecilomyces</taxon>
    </lineage>
</organism>
<dbReference type="PROSITE" id="PS50102">
    <property type="entry name" value="RRM"/>
    <property type="match status" value="1"/>
</dbReference>
<dbReference type="InterPro" id="IPR036621">
    <property type="entry name" value="Anticodon-bd_dom_sf"/>
</dbReference>
<feature type="compositionally biased region" description="Polar residues" evidence="2">
    <location>
        <begin position="300"/>
        <end position="309"/>
    </location>
</feature>
<evidence type="ECO:0000313" key="4">
    <source>
        <dbReference type="EMBL" id="RWQ97455.1"/>
    </source>
</evidence>
<gene>
    <name evidence="4" type="ORF">C8Q69DRAFT_504122</name>
</gene>
<evidence type="ECO:0000256" key="1">
    <source>
        <dbReference type="PROSITE-ProRule" id="PRU00176"/>
    </source>
</evidence>
<feature type="compositionally biased region" description="Polar residues" evidence="2">
    <location>
        <begin position="45"/>
        <end position="69"/>
    </location>
</feature>
<dbReference type="PANTHER" id="PTHR23295">
    <property type="entry name" value="NUCLEAR RECEPTOR COACTIVATOR 5-RELATED"/>
    <property type="match status" value="1"/>
</dbReference>
<dbReference type="EMBL" id="RCNU01000002">
    <property type="protein sequence ID" value="RWQ97455.1"/>
    <property type="molecule type" value="Genomic_DNA"/>
</dbReference>
<feature type="compositionally biased region" description="Basic and acidic residues" evidence="2">
    <location>
        <begin position="535"/>
        <end position="544"/>
    </location>
</feature>
<proteinExistence type="predicted"/>
<dbReference type="CDD" id="cd12342">
    <property type="entry name" value="RRM_Nab3p"/>
    <property type="match status" value="1"/>
</dbReference>